<dbReference type="eggNOG" id="ENOG5030IA5">
    <property type="taxonomic scope" value="Bacteria"/>
</dbReference>
<proteinExistence type="predicted"/>
<name>A0A1H1QJ25_9CORY</name>
<dbReference type="AlphaFoldDB" id="A0A1H1QJ25"/>
<evidence type="ECO:0000313" key="1">
    <source>
        <dbReference type="EMBL" id="SDS23337.1"/>
    </source>
</evidence>
<dbReference type="OrthoDB" id="4396299at2"/>
<sequence length="324" mass="33655">MASEHYVLSPSAWGAAVEVPVQKLVQATLFSDFTADAGSRATRYIDVALQPDPVGGAWRVRYAGGILGEIDAADRGRFLDIHAVYAAGLVPETLAGVRLDRDSGLFGVSVFFPPAPLAVPRNDAPSGSRVLPPGDMFPVDTSSGEVSAAEIAAASPGQWLVGLQLLDGTVVVTLGGRVLGHLPDEDSGAVAPLLRDAPAAAFSARAHFLDGMVGLDLDAQASATAEAAALPRLGPRPDPATGAEVTQFPDGTWAVTTAGEDVAAYLTGEGGARRVSTPPAPSVDFTPTKSWSVSAGRYLSEVEKVRLRRQADGRVSEGRHRLVD</sequence>
<protein>
    <submittedName>
        <fullName evidence="1">Uncharacterized protein</fullName>
    </submittedName>
</protein>
<reference evidence="1 2" key="1">
    <citation type="submission" date="2016-10" db="EMBL/GenBank/DDBJ databases">
        <authorList>
            <person name="de Groot N.N."/>
        </authorList>
    </citation>
    <scope>NUCLEOTIDE SEQUENCE [LARGE SCALE GENOMIC DNA]</scope>
    <source>
        <strain evidence="1 2">DSM 45434</strain>
    </source>
</reference>
<keyword evidence="2" id="KW-1185">Reference proteome</keyword>
<organism evidence="1 2">
    <name type="scientific">Corynebacterium timonense</name>
    <dbReference type="NCBI Taxonomy" id="441500"/>
    <lineage>
        <taxon>Bacteria</taxon>
        <taxon>Bacillati</taxon>
        <taxon>Actinomycetota</taxon>
        <taxon>Actinomycetes</taxon>
        <taxon>Mycobacteriales</taxon>
        <taxon>Corynebacteriaceae</taxon>
        <taxon>Corynebacterium</taxon>
    </lineage>
</organism>
<dbReference type="EMBL" id="LT629765">
    <property type="protein sequence ID" value="SDS23337.1"/>
    <property type="molecule type" value="Genomic_DNA"/>
</dbReference>
<gene>
    <name evidence="1" type="ORF">SAMN04488539_1272</name>
</gene>
<evidence type="ECO:0000313" key="2">
    <source>
        <dbReference type="Proteomes" id="UP000182237"/>
    </source>
</evidence>
<dbReference type="STRING" id="1203190.GCA_000312345_01261"/>
<accession>A0A1H1QJ25</accession>
<dbReference type="Proteomes" id="UP000182237">
    <property type="component" value="Chromosome I"/>
</dbReference>
<dbReference type="RefSeq" id="WP_019194092.1">
    <property type="nucleotide sequence ID" value="NZ_LT629765.1"/>
</dbReference>